<dbReference type="InterPro" id="IPR039694">
    <property type="entry name" value="WDR11"/>
</dbReference>
<keyword evidence="12" id="KW-0539">Nucleus</keyword>
<reference evidence="19 20" key="1">
    <citation type="submission" date="2022-11" db="EMBL/GenBank/DDBJ databases">
        <title>Whole genome sequence of Eschrichtius robustus ER-17-0199.</title>
        <authorList>
            <person name="Bruniche-Olsen A."/>
            <person name="Black A.N."/>
            <person name="Fields C.J."/>
            <person name="Walden K."/>
            <person name="Dewoody J.A."/>
        </authorList>
    </citation>
    <scope>NUCLEOTIDE SEQUENCE [LARGE SCALE GENOMIC DNA]</scope>
    <source>
        <strain evidence="19">ER-17-0199</strain>
        <tissue evidence="19">Blubber</tissue>
    </source>
</reference>
<evidence type="ECO:0000256" key="4">
    <source>
        <dbReference type="ARBA" id="ARBA00004541"/>
    </source>
</evidence>
<gene>
    <name evidence="19" type="ORF">J1605_022129</name>
</gene>
<dbReference type="InterPro" id="IPR019775">
    <property type="entry name" value="WD40_repeat_CS"/>
</dbReference>
<evidence type="ECO:0000259" key="18">
    <source>
        <dbReference type="Pfam" id="PF23753"/>
    </source>
</evidence>
<evidence type="ECO:0000256" key="9">
    <source>
        <dbReference type="ARBA" id="ARBA00022737"/>
    </source>
</evidence>
<dbReference type="InterPro" id="IPR057854">
    <property type="entry name" value="TPR_WDR11"/>
</dbReference>
<comment type="caution">
    <text evidence="19">The sequence shown here is derived from an EMBL/GenBank/DDBJ whole genome shotgun (WGS) entry which is preliminary data.</text>
</comment>
<dbReference type="FunFam" id="2.130.10.10:FF:000309">
    <property type="entry name" value="WD repeat domain 11"/>
    <property type="match status" value="1"/>
</dbReference>
<evidence type="ECO:0000256" key="8">
    <source>
        <dbReference type="ARBA" id="ARBA00022574"/>
    </source>
</evidence>
<organism evidence="19 20">
    <name type="scientific">Eschrichtius robustus</name>
    <name type="common">California gray whale</name>
    <name type="synonym">Eschrichtius gibbosus</name>
    <dbReference type="NCBI Taxonomy" id="9764"/>
    <lineage>
        <taxon>Eukaryota</taxon>
        <taxon>Metazoa</taxon>
        <taxon>Chordata</taxon>
        <taxon>Craniata</taxon>
        <taxon>Vertebrata</taxon>
        <taxon>Euteleostomi</taxon>
        <taxon>Mammalia</taxon>
        <taxon>Eutheria</taxon>
        <taxon>Laurasiatheria</taxon>
        <taxon>Artiodactyla</taxon>
        <taxon>Whippomorpha</taxon>
        <taxon>Cetacea</taxon>
        <taxon>Mysticeti</taxon>
        <taxon>Eschrichtiidae</taxon>
        <taxon>Eschrichtius</taxon>
    </lineage>
</organism>
<comment type="subcellular location">
    <subcellularLocation>
        <location evidence="3">Cytoplasm</location>
        <location evidence="3">Cytoskeleton</location>
        <location evidence="3">Cilium axoneme</location>
    </subcellularLocation>
    <subcellularLocation>
        <location evidence="1">Cytoplasm</location>
        <location evidence="1">Cytoskeleton</location>
        <location evidence="1">Cilium basal body</location>
    </subcellularLocation>
    <subcellularLocation>
        <location evidence="4">Cytoplasmic vesicle</location>
    </subcellularLocation>
    <subcellularLocation>
        <location evidence="5">Golgi apparatus</location>
        <location evidence="5">trans-Golgi network</location>
    </subcellularLocation>
    <subcellularLocation>
        <location evidence="2">Nucleus</location>
    </subcellularLocation>
</comment>
<dbReference type="PROSITE" id="PS00678">
    <property type="entry name" value="WD_REPEATS_1"/>
    <property type="match status" value="1"/>
</dbReference>
<keyword evidence="13" id="KW-0966">Cell projection</keyword>
<dbReference type="Pfam" id="PF23753">
    <property type="entry name" value="TPR_WDR11"/>
    <property type="match status" value="1"/>
</dbReference>
<dbReference type="InterPro" id="IPR001680">
    <property type="entry name" value="WD40_rpt"/>
</dbReference>
<dbReference type="InterPro" id="IPR015943">
    <property type="entry name" value="WD40/YVTN_repeat-like_dom_sf"/>
</dbReference>
<evidence type="ECO:0000259" key="17">
    <source>
        <dbReference type="Pfam" id="PF23752"/>
    </source>
</evidence>
<evidence type="ECO:0000256" key="5">
    <source>
        <dbReference type="ARBA" id="ARBA00004601"/>
    </source>
</evidence>
<dbReference type="Pfam" id="PF23752">
    <property type="entry name" value="Beta-prop_WDR11_2nd"/>
    <property type="match status" value="1"/>
</dbReference>
<keyword evidence="10" id="KW-0333">Golgi apparatus</keyword>
<protein>
    <recommendedName>
        <fullName evidence="15">WD repeat-containing protein 11</fullName>
    </recommendedName>
</protein>
<dbReference type="FunFam" id="2.130.10.10:FF:000716">
    <property type="entry name" value="WD repeat domain 11"/>
    <property type="match status" value="1"/>
</dbReference>
<dbReference type="GO" id="GO:0005634">
    <property type="term" value="C:nucleus"/>
    <property type="evidence" value="ECO:0007669"/>
    <property type="project" value="UniProtKB-SubCell"/>
</dbReference>
<keyword evidence="6" id="KW-0963">Cytoplasm</keyword>
<evidence type="ECO:0000259" key="16">
    <source>
        <dbReference type="Pfam" id="PF23751"/>
    </source>
</evidence>
<evidence type="ECO:0000256" key="12">
    <source>
        <dbReference type="ARBA" id="ARBA00023242"/>
    </source>
</evidence>
<evidence type="ECO:0000256" key="1">
    <source>
        <dbReference type="ARBA" id="ARBA00004120"/>
    </source>
</evidence>
<evidence type="ECO:0000256" key="10">
    <source>
        <dbReference type="ARBA" id="ARBA00023034"/>
    </source>
</evidence>
<dbReference type="Proteomes" id="UP001159641">
    <property type="component" value="Unassembled WGS sequence"/>
</dbReference>
<dbReference type="SMART" id="SM00320">
    <property type="entry name" value="WD40"/>
    <property type="match status" value="6"/>
</dbReference>
<dbReference type="InterPro" id="IPR057853">
    <property type="entry name" value="Beta-prop_WDR11_2nd"/>
</dbReference>
<dbReference type="PANTHER" id="PTHR14593:SF5">
    <property type="entry name" value="WD REPEAT-CONTAINING PROTEIN 11"/>
    <property type="match status" value="1"/>
</dbReference>
<dbReference type="Pfam" id="PF23751">
    <property type="entry name" value="Beta-prop_WDR11_1st"/>
    <property type="match status" value="1"/>
</dbReference>
<evidence type="ECO:0000256" key="14">
    <source>
        <dbReference type="ARBA" id="ARBA00023329"/>
    </source>
</evidence>
<dbReference type="GO" id="GO:0005794">
    <property type="term" value="C:Golgi apparatus"/>
    <property type="evidence" value="ECO:0007669"/>
    <property type="project" value="UniProtKB-SubCell"/>
</dbReference>
<dbReference type="GO" id="GO:0031410">
    <property type="term" value="C:cytoplasmic vesicle"/>
    <property type="evidence" value="ECO:0007669"/>
    <property type="project" value="UniProtKB-SubCell"/>
</dbReference>
<accession>A0AB34H9X5</accession>
<evidence type="ECO:0000256" key="15">
    <source>
        <dbReference type="ARBA" id="ARBA00070583"/>
    </source>
</evidence>
<dbReference type="InterPro" id="IPR057852">
    <property type="entry name" value="Beta-prop_WDR11_1st"/>
</dbReference>
<keyword evidence="11" id="KW-0206">Cytoskeleton</keyword>
<dbReference type="Gene3D" id="2.130.10.10">
    <property type="entry name" value="YVTN repeat-like/Quinoprotein amine dehydrogenase"/>
    <property type="match status" value="3"/>
</dbReference>
<keyword evidence="14" id="KW-0968">Cytoplasmic vesicle</keyword>
<keyword evidence="20" id="KW-1185">Reference proteome</keyword>
<evidence type="ECO:0000256" key="6">
    <source>
        <dbReference type="ARBA" id="ARBA00022490"/>
    </source>
</evidence>
<dbReference type="EMBL" id="JAIQCJ010001425">
    <property type="protein sequence ID" value="KAJ8789602.1"/>
    <property type="molecule type" value="Genomic_DNA"/>
</dbReference>
<proteinExistence type="predicted"/>
<evidence type="ECO:0000313" key="20">
    <source>
        <dbReference type="Proteomes" id="UP001159641"/>
    </source>
</evidence>
<keyword evidence="7" id="KW-0597">Phosphoprotein</keyword>
<keyword evidence="8" id="KW-0853">WD repeat</keyword>
<feature type="domain" description="WDR11 second beta-propeller" evidence="17">
    <location>
        <begin position="298"/>
        <end position="629"/>
    </location>
</feature>
<evidence type="ECO:0000256" key="3">
    <source>
        <dbReference type="ARBA" id="ARBA00004430"/>
    </source>
</evidence>
<dbReference type="SUPFAM" id="SSF50978">
    <property type="entry name" value="WD40 repeat-like"/>
    <property type="match status" value="2"/>
</dbReference>
<evidence type="ECO:0000256" key="7">
    <source>
        <dbReference type="ARBA" id="ARBA00022553"/>
    </source>
</evidence>
<keyword evidence="9" id="KW-0677">Repeat</keyword>
<dbReference type="GO" id="GO:0005930">
    <property type="term" value="C:axoneme"/>
    <property type="evidence" value="ECO:0007669"/>
    <property type="project" value="UniProtKB-SubCell"/>
</dbReference>
<dbReference type="InterPro" id="IPR036322">
    <property type="entry name" value="WD40_repeat_dom_sf"/>
</dbReference>
<dbReference type="AlphaFoldDB" id="A0AB34H9X5"/>
<evidence type="ECO:0000313" key="19">
    <source>
        <dbReference type="EMBL" id="KAJ8789602.1"/>
    </source>
</evidence>
<evidence type="ECO:0000256" key="11">
    <source>
        <dbReference type="ARBA" id="ARBA00023212"/>
    </source>
</evidence>
<dbReference type="PANTHER" id="PTHR14593">
    <property type="entry name" value="WD REPEAT-CONTAINING PROTEIN 11"/>
    <property type="match status" value="1"/>
</dbReference>
<feature type="domain" description="WDR11 first beta-propeller" evidence="16">
    <location>
        <begin position="74"/>
        <end position="172"/>
    </location>
</feature>
<evidence type="ECO:0000256" key="13">
    <source>
        <dbReference type="ARBA" id="ARBA00023273"/>
    </source>
</evidence>
<feature type="domain" description="WDR11 TPR" evidence="18">
    <location>
        <begin position="734"/>
        <end position="888"/>
    </location>
</feature>
<evidence type="ECO:0000256" key="2">
    <source>
        <dbReference type="ARBA" id="ARBA00004123"/>
    </source>
</evidence>
<name>A0AB34H9X5_ESCRO</name>
<sequence>MLPYTVNFKVSARTLTGALSAHNKAAVDWGWQGLIAYGCHSLVVVIDSNTAQTLQVLEKHKADVVKCLKDITPSLASADVNGKIIVWDVAAGVAQCEIQEHAKPIQDVQWLWNQDASRDLLLAIHPPNYIVLWNADTGTKLWKKSYADNILSFSFDPFDPSHLTLLTSEGIVFISDFSPSKPPSGPGKKVYISSPHSSPAHSKLAAATGAKKALNKVKILITQEKPSMVCCPVNENAAALIVSDGRVMIWELKSAVCNRNSRNSSSGVSPLYSPVSFCGIPVGVLQNKLPDLSLDNMIGTSNGSVLVYHLTSGLLHKELSIHSCEVKGIEWTSLTGFLCFSTSTPNNMGLVRNELQLVDLPTGRSIAFRGERGNDESPIEMIKVSHLKQYLAVVFKDKPLELWDVRTCTILREMSKNFPAITALEWSPSHNLKSLRKKQLATREAMARQTVVSDTELSVVESSVISLLQEAESKSELSQNISAREHFVFTDNDGQVYHLTVEGNSVKDSARIPPDGSMGSITCIAWKGDTLVLGDMDGNLNFWDLKGRVSRGIPTHRSWVRKIRFAPGKGNQKLIAMYNDGAEVWDTKEMVSSLRSGRNVTFRILDVDWCTSDKVILASDDGCIRVLEMSMKSTCFRMDEQELTALEATVGSPHPGPALRCEFTGNFGFTLARLYGDESELHFWTVAAHYLHSLSQEKAASTPAAKETAPRDKVNNPLDICYDVLCENAYFQTDRAVQLLLETSADNQHYYCDSLKACLVTTVTSSGPSQSTIKLVATNMIANGKLAEGVQLLCLIDKAADACRYLQTYGEWSRAAWLAKVRLNSEECADVLKRWVDHLCSPQVNQKSKALLVLLSLGCFSSVAETLHSMRYFDRAALFVEACLKYGAIEVSEDTDILCRDMCAEEERMP</sequence>